<keyword evidence="2" id="KW-1185">Reference proteome</keyword>
<evidence type="ECO:0000313" key="2">
    <source>
        <dbReference type="Proteomes" id="UP000661691"/>
    </source>
</evidence>
<organism evidence="1 2">
    <name type="scientific">Polycladospora coralii</name>
    <dbReference type="NCBI Taxonomy" id="2771432"/>
    <lineage>
        <taxon>Bacteria</taxon>
        <taxon>Bacillati</taxon>
        <taxon>Bacillota</taxon>
        <taxon>Bacilli</taxon>
        <taxon>Bacillales</taxon>
        <taxon>Thermoactinomycetaceae</taxon>
        <taxon>Polycladospora</taxon>
    </lineage>
</organism>
<gene>
    <name evidence="1" type="ORF">IC620_04915</name>
</gene>
<accession>A0A926RTX6</accession>
<evidence type="ECO:0000313" key="1">
    <source>
        <dbReference type="EMBL" id="MBD1371699.1"/>
    </source>
</evidence>
<protein>
    <submittedName>
        <fullName evidence="1">Nucleotidyl transferase AbiEii/AbiGii toxin family protein</fullName>
    </submittedName>
</protein>
<reference evidence="1" key="1">
    <citation type="submission" date="2020-09" db="EMBL/GenBank/DDBJ databases">
        <title>A novel bacterium of genus Hazenella, isolated from South China Sea.</title>
        <authorList>
            <person name="Huang H."/>
            <person name="Mo K."/>
            <person name="Hu Y."/>
        </authorList>
    </citation>
    <scope>NUCLEOTIDE SEQUENCE</scope>
    <source>
        <strain evidence="1">IB182357</strain>
    </source>
</reference>
<dbReference type="InterPro" id="IPR014942">
    <property type="entry name" value="AbiEii"/>
</dbReference>
<keyword evidence="1" id="KW-0808">Transferase</keyword>
<comment type="caution">
    <text evidence="1">The sequence shown here is derived from an EMBL/GenBank/DDBJ whole genome shotgun (WGS) entry which is preliminary data.</text>
</comment>
<name>A0A926RTX6_9BACL</name>
<dbReference type="RefSeq" id="WP_191138345.1">
    <property type="nucleotide sequence ID" value="NZ_JACXAG020000001.1"/>
</dbReference>
<dbReference type="Proteomes" id="UP000661691">
    <property type="component" value="Unassembled WGS sequence"/>
</dbReference>
<sequence>MLNEATINKMTYEEKELVGLEALLRRIAIVKMPFMLKGSLLTRQYLADPSTRFVEDIDFLYVGRIKDEEQAHEIFTNWMSQVTELDLGDGIGFENFRKNAFWRRIDYAMAEDFPTINTDLGYFFKAEEHEKGEEDEYEDLHVDISFNIDLGFQPSSLTYQPVFGEKFIVPYAVPLSIQVAWKLHQTIVRPRLKDLYDLKYLLSHSSYDDDARVETLQMLVDECSIDESITPADIKKVLVGDLQGLYDAVTGDYFFNKYAGEQNHKDYFTQLVTELRQLMDRKGINQYAFDHLPEPGLKTVKS</sequence>
<proteinExistence type="predicted"/>
<dbReference type="EMBL" id="JACXAH010000005">
    <property type="protein sequence ID" value="MBD1371699.1"/>
    <property type="molecule type" value="Genomic_DNA"/>
</dbReference>
<dbReference type="AlphaFoldDB" id="A0A926RTX6"/>
<dbReference type="GO" id="GO:0016740">
    <property type="term" value="F:transferase activity"/>
    <property type="evidence" value="ECO:0007669"/>
    <property type="project" value="UniProtKB-KW"/>
</dbReference>
<dbReference type="Pfam" id="PF08843">
    <property type="entry name" value="AbiEii"/>
    <property type="match status" value="1"/>
</dbReference>